<protein>
    <submittedName>
        <fullName evidence="4">Glycosyltransferase family 4 protein</fullName>
    </submittedName>
</protein>
<evidence type="ECO:0000313" key="4">
    <source>
        <dbReference type="EMBL" id="HIW88114.1"/>
    </source>
</evidence>
<dbReference type="InterPro" id="IPR001296">
    <property type="entry name" value="Glyco_trans_1"/>
</dbReference>
<reference evidence="4" key="1">
    <citation type="journal article" date="2021" name="PeerJ">
        <title>Extensive microbial diversity within the chicken gut microbiome revealed by metagenomics and culture.</title>
        <authorList>
            <person name="Gilroy R."/>
            <person name="Ravi A."/>
            <person name="Getino M."/>
            <person name="Pursley I."/>
            <person name="Horton D.L."/>
            <person name="Alikhan N.F."/>
            <person name="Baker D."/>
            <person name="Gharbi K."/>
            <person name="Hall N."/>
            <person name="Watson M."/>
            <person name="Adriaenssens E.M."/>
            <person name="Foster-Nyarko E."/>
            <person name="Jarju S."/>
            <person name="Secka A."/>
            <person name="Antonio M."/>
            <person name="Oren A."/>
            <person name="Chaudhuri R.R."/>
            <person name="La Ragione R."/>
            <person name="Hildebrand F."/>
            <person name="Pallen M.J."/>
        </authorList>
    </citation>
    <scope>NUCLEOTIDE SEQUENCE</scope>
    <source>
        <strain evidence="4">Gambia16-930</strain>
    </source>
</reference>
<keyword evidence="2" id="KW-0808">Transferase</keyword>
<reference evidence="4" key="2">
    <citation type="submission" date="2021-04" db="EMBL/GenBank/DDBJ databases">
        <authorList>
            <person name="Gilroy R."/>
        </authorList>
    </citation>
    <scope>NUCLEOTIDE SEQUENCE</scope>
    <source>
        <strain evidence="4">Gambia16-930</strain>
    </source>
</reference>
<dbReference type="Pfam" id="PF00534">
    <property type="entry name" value="Glycos_transf_1"/>
    <property type="match status" value="1"/>
</dbReference>
<dbReference type="CDD" id="cd03801">
    <property type="entry name" value="GT4_PimA-like"/>
    <property type="match status" value="1"/>
</dbReference>
<dbReference type="Gene3D" id="3.40.50.2000">
    <property type="entry name" value="Glycogen Phosphorylase B"/>
    <property type="match status" value="2"/>
</dbReference>
<evidence type="ECO:0000313" key="5">
    <source>
        <dbReference type="Proteomes" id="UP000824267"/>
    </source>
</evidence>
<keyword evidence="1" id="KW-0328">Glycosyltransferase</keyword>
<evidence type="ECO:0000256" key="2">
    <source>
        <dbReference type="ARBA" id="ARBA00022679"/>
    </source>
</evidence>
<evidence type="ECO:0000256" key="1">
    <source>
        <dbReference type="ARBA" id="ARBA00022676"/>
    </source>
</evidence>
<feature type="domain" description="Glycosyl transferase family 1" evidence="3">
    <location>
        <begin position="150"/>
        <end position="296"/>
    </location>
</feature>
<organism evidence="4 5">
    <name type="scientific">Candidatus Onthomorpha intestinigallinarum</name>
    <dbReference type="NCBI Taxonomy" id="2840880"/>
    <lineage>
        <taxon>Bacteria</taxon>
        <taxon>Pseudomonadati</taxon>
        <taxon>Bacteroidota</taxon>
        <taxon>Bacteroidia</taxon>
        <taxon>Bacteroidales</taxon>
        <taxon>Candidatus Onthomorpha</taxon>
    </lineage>
</organism>
<dbReference type="PANTHER" id="PTHR12526">
    <property type="entry name" value="GLYCOSYLTRANSFERASE"/>
    <property type="match status" value="1"/>
</dbReference>
<dbReference type="Proteomes" id="UP000824267">
    <property type="component" value="Unassembled WGS sequence"/>
</dbReference>
<sequence length="331" mass="37875">MKAERLLVVGNPESVHTRNLRELVGGYFSMTRLTENIDCGCGNFFNALIRTKRLLKEYEPDFIILYQLNLTAFIATLAKNRNIPTLAVGIGSDILLMPKRGLVYRWMLRYILKRSHYYNAGSPYLAEMMRKYCPPDSEIVVANLGINPVKPAEKKNIIYSNRLHGSLYRIDEIIRAFSRFVSKPGNDDWTLVVAGCGREKELSELCESLNISDKVRITSWLSPEENNEYYAVSRVYVSIPESDSFPISLWEAMSAGCLPVVSDLPAYRGIIKDNENAVVVKDSELKGDFFERIRQVDSEKMIRTNKLLVAEFADKETNRRKFCSIFDKALR</sequence>
<dbReference type="SUPFAM" id="SSF53756">
    <property type="entry name" value="UDP-Glycosyltransferase/glycogen phosphorylase"/>
    <property type="match status" value="1"/>
</dbReference>
<proteinExistence type="predicted"/>
<evidence type="ECO:0000259" key="3">
    <source>
        <dbReference type="Pfam" id="PF00534"/>
    </source>
</evidence>
<comment type="caution">
    <text evidence="4">The sequence shown here is derived from an EMBL/GenBank/DDBJ whole genome shotgun (WGS) entry which is preliminary data.</text>
</comment>
<dbReference type="GO" id="GO:0016757">
    <property type="term" value="F:glycosyltransferase activity"/>
    <property type="evidence" value="ECO:0007669"/>
    <property type="project" value="UniProtKB-KW"/>
</dbReference>
<dbReference type="EMBL" id="DXGG01000238">
    <property type="protein sequence ID" value="HIW88114.1"/>
    <property type="molecule type" value="Genomic_DNA"/>
</dbReference>
<accession>A0A9D1RHQ7</accession>
<name>A0A9D1RHQ7_9BACT</name>
<gene>
    <name evidence="4" type="ORF">IAC47_07610</name>
</gene>
<dbReference type="PANTHER" id="PTHR12526:SF629">
    <property type="entry name" value="TEICHURONIC ACID BIOSYNTHESIS GLYCOSYLTRANSFERASE TUAH-RELATED"/>
    <property type="match status" value="1"/>
</dbReference>
<dbReference type="AlphaFoldDB" id="A0A9D1RHQ7"/>